<protein>
    <submittedName>
        <fullName evidence="2">Uncharacterized protein</fullName>
    </submittedName>
</protein>
<evidence type="ECO:0000313" key="3">
    <source>
        <dbReference type="Proteomes" id="UP000275232"/>
    </source>
</evidence>
<dbReference type="RefSeq" id="WP_123880012.1">
    <property type="nucleotide sequence ID" value="NZ_RPFZ01000001.1"/>
</dbReference>
<keyword evidence="1" id="KW-0812">Transmembrane</keyword>
<dbReference type="OrthoDB" id="7509246at2"/>
<keyword evidence="1" id="KW-0472">Membrane</keyword>
<accession>A0A3N5DA24</accession>
<dbReference type="AlphaFoldDB" id="A0A3N5DA24"/>
<feature type="transmembrane region" description="Helical" evidence="1">
    <location>
        <begin position="53"/>
        <end position="73"/>
    </location>
</feature>
<dbReference type="Proteomes" id="UP000275232">
    <property type="component" value="Unassembled WGS sequence"/>
</dbReference>
<proteinExistence type="predicted"/>
<gene>
    <name evidence="2" type="ORF">EG799_07630</name>
</gene>
<reference evidence="2 3" key="1">
    <citation type="submission" date="2018-11" db="EMBL/GenBank/DDBJ databases">
        <title>Erythrobacter spongiae sp. nov., isolated from a marine sponge.</title>
        <authorList>
            <person name="Zhuang L."/>
            <person name="Luo L."/>
        </authorList>
    </citation>
    <scope>NUCLEOTIDE SEQUENCE [LARGE SCALE GENOMIC DNA]</scope>
    <source>
        <strain evidence="2 3">HN-E23</strain>
    </source>
</reference>
<keyword evidence="1" id="KW-1133">Transmembrane helix</keyword>
<sequence>MRPDSIRKFDMFYILSILTGLAKTLLNLGTMRATLEAELARSGLGGMGSTGEATLYASLAFGFLLSVVLWWLVSRKRLGFVKWIMLAILVYNVVTIPLALIAGVGSVSITGLVTIIFQAVALWFLFQPDAREWLATRGR</sequence>
<comment type="caution">
    <text evidence="2">The sequence shown here is derived from an EMBL/GenBank/DDBJ whole genome shotgun (WGS) entry which is preliminary data.</text>
</comment>
<evidence type="ECO:0000313" key="2">
    <source>
        <dbReference type="EMBL" id="RPF71498.1"/>
    </source>
</evidence>
<evidence type="ECO:0000256" key="1">
    <source>
        <dbReference type="SAM" id="Phobius"/>
    </source>
</evidence>
<dbReference type="EMBL" id="RPFZ01000001">
    <property type="protein sequence ID" value="RPF71498.1"/>
    <property type="molecule type" value="Genomic_DNA"/>
</dbReference>
<feature type="transmembrane region" description="Helical" evidence="1">
    <location>
        <begin position="12"/>
        <end position="33"/>
    </location>
</feature>
<name>A0A3N5DA24_9SPHN</name>
<feature type="transmembrane region" description="Helical" evidence="1">
    <location>
        <begin position="80"/>
        <end position="101"/>
    </location>
</feature>
<feature type="transmembrane region" description="Helical" evidence="1">
    <location>
        <begin position="107"/>
        <end position="126"/>
    </location>
</feature>
<keyword evidence="3" id="KW-1185">Reference proteome</keyword>
<organism evidence="2 3">
    <name type="scientific">Aurantiacibacter spongiae</name>
    <dbReference type="NCBI Taxonomy" id="2488860"/>
    <lineage>
        <taxon>Bacteria</taxon>
        <taxon>Pseudomonadati</taxon>
        <taxon>Pseudomonadota</taxon>
        <taxon>Alphaproteobacteria</taxon>
        <taxon>Sphingomonadales</taxon>
        <taxon>Erythrobacteraceae</taxon>
        <taxon>Aurantiacibacter</taxon>
    </lineage>
</organism>